<gene>
    <name evidence="1" type="ORF">ES319_A02G084600v1</name>
</gene>
<organism evidence="1 2">
    <name type="scientific">Gossypium barbadense</name>
    <name type="common">Sea Island cotton</name>
    <name type="synonym">Hibiscus barbadensis</name>
    <dbReference type="NCBI Taxonomy" id="3634"/>
    <lineage>
        <taxon>Eukaryota</taxon>
        <taxon>Viridiplantae</taxon>
        <taxon>Streptophyta</taxon>
        <taxon>Embryophyta</taxon>
        <taxon>Tracheophyta</taxon>
        <taxon>Spermatophyta</taxon>
        <taxon>Magnoliopsida</taxon>
        <taxon>eudicotyledons</taxon>
        <taxon>Gunneridae</taxon>
        <taxon>Pentapetalae</taxon>
        <taxon>rosids</taxon>
        <taxon>malvids</taxon>
        <taxon>Malvales</taxon>
        <taxon>Malvaceae</taxon>
        <taxon>Malvoideae</taxon>
        <taxon>Gossypium</taxon>
    </lineage>
</organism>
<dbReference type="OrthoDB" id="10425089at2759"/>
<keyword evidence="2" id="KW-1185">Reference proteome</keyword>
<sequence>MVFRLAGKDKPKDIEATFKKSGSKDKYADKVECENKKQEPSLTNKQNINGMHAAEIIARKPLASSNVDKSTIKGEMNHEQLLAHALCTAQKHFEARLECPLLSPHETP</sequence>
<proteinExistence type="predicted"/>
<dbReference type="EMBL" id="CM018203">
    <property type="protein sequence ID" value="KAB2093260.1"/>
    <property type="molecule type" value="Genomic_DNA"/>
</dbReference>
<evidence type="ECO:0000313" key="1">
    <source>
        <dbReference type="EMBL" id="KAB2093260.1"/>
    </source>
</evidence>
<evidence type="ECO:0000313" key="2">
    <source>
        <dbReference type="Proteomes" id="UP000327439"/>
    </source>
</evidence>
<reference evidence="2" key="1">
    <citation type="journal article" date="2020" name="Nat. Genet.">
        <title>Genomic diversifications of five Gossypium allopolyploid species and their impact on cotton improvement.</title>
        <authorList>
            <person name="Chen Z.J."/>
            <person name="Sreedasyam A."/>
            <person name="Ando A."/>
            <person name="Song Q."/>
            <person name="De Santiago L.M."/>
            <person name="Hulse-Kemp A.M."/>
            <person name="Ding M."/>
            <person name="Ye W."/>
            <person name="Kirkbride R.C."/>
            <person name="Jenkins J."/>
            <person name="Plott C."/>
            <person name="Lovell J."/>
            <person name="Lin Y.M."/>
            <person name="Vaughn R."/>
            <person name="Liu B."/>
            <person name="Simpson S."/>
            <person name="Scheffler B.E."/>
            <person name="Wen L."/>
            <person name="Saski C.A."/>
            <person name="Grover C.E."/>
            <person name="Hu G."/>
            <person name="Conover J.L."/>
            <person name="Carlson J.W."/>
            <person name="Shu S."/>
            <person name="Boston L.B."/>
            <person name="Williams M."/>
            <person name="Peterson D.G."/>
            <person name="McGee K."/>
            <person name="Jones D.C."/>
            <person name="Wendel J.F."/>
            <person name="Stelly D.M."/>
            <person name="Grimwood J."/>
            <person name="Schmutz J."/>
        </authorList>
    </citation>
    <scope>NUCLEOTIDE SEQUENCE [LARGE SCALE GENOMIC DNA]</scope>
    <source>
        <strain evidence="2">cv. 3-79</strain>
    </source>
</reference>
<protein>
    <submittedName>
        <fullName evidence="1">Uncharacterized protein</fullName>
    </submittedName>
</protein>
<name>A0A5J5WLS7_GOSBA</name>
<dbReference type="AlphaFoldDB" id="A0A5J5WLS7"/>
<accession>A0A5J5WLS7</accession>
<dbReference type="Proteomes" id="UP000327439">
    <property type="component" value="Chromosome A02"/>
</dbReference>